<dbReference type="GO" id="GO:0006446">
    <property type="term" value="P:regulation of translational initiation"/>
    <property type="evidence" value="ECO:0007669"/>
    <property type="project" value="InterPro"/>
</dbReference>
<comment type="caution">
    <text evidence="1">The sequence shown here is derived from an EMBL/GenBank/DDBJ whole genome shotgun (WGS) entry which is preliminary data.</text>
</comment>
<dbReference type="Proteomes" id="UP000054630">
    <property type="component" value="Unassembled WGS sequence"/>
</dbReference>
<accession>A0A0V0RJU5</accession>
<proteinExistence type="predicted"/>
<dbReference type="SUPFAM" id="SSF48371">
    <property type="entry name" value="ARM repeat"/>
    <property type="match status" value="1"/>
</dbReference>
<dbReference type="InterPro" id="IPR016024">
    <property type="entry name" value="ARM-type_fold"/>
</dbReference>
<dbReference type="OrthoDB" id="5928633at2759"/>
<dbReference type="GO" id="GO:0043022">
    <property type="term" value="F:ribosome binding"/>
    <property type="evidence" value="ECO:0007669"/>
    <property type="project" value="InterPro"/>
</dbReference>
<dbReference type="EMBL" id="JYDL01000156">
    <property type="protein sequence ID" value="KRX14552.1"/>
    <property type="molecule type" value="Genomic_DNA"/>
</dbReference>
<dbReference type="InterPro" id="IPR016020">
    <property type="entry name" value="Transl_init_fac_sub12_N_euk"/>
</dbReference>
<organism evidence="1 2">
    <name type="scientific">Trichinella nelsoni</name>
    <dbReference type="NCBI Taxonomy" id="6336"/>
    <lineage>
        <taxon>Eukaryota</taxon>
        <taxon>Metazoa</taxon>
        <taxon>Ecdysozoa</taxon>
        <taxon>Nematoda</taxon>
        <taxon>Enoplea</taxon>
        <taxon>Dorylaimia</taxon>
        <taxon>Trichinellida</taxon>
        <taxon>Trichinellidae</taxon>
        <taxon>Trichinella</taxon>
    </lineage>
</organism>
<protein>
    <submittedName>
        <fullName evidence="1">Uncharacterized protein</fullName>
    </submittedName>
</protein>
<dbReference type="GO" id="GO:0003743">
    <property type="term" value="F:translation initiation factor activity"/>
    <property type="evidence" value="ECO:0007669"/>
    <property type="project" value="InterPro"/>
</dbReference>
<evidence type="ECO:0000313" key="1">
    <source>
        <dbReference type="EMBL" id="KRX14552.1"/>
    </source>
</evidence>
<dbReference type="STRING" id="6336.A0A0V0RJU5"/>
<reference evidence="1 2" key="1">
    <citation type="submission" date="2015-01" db="EMBL/GenBank/DDBJ databases">
        <title>Evolution of Trichinella species and genotypes.</title>
        <authorList>
            <person name="Korhonen P.K."/>
            <person name="Edoardo P."/>
            <person name="Giuseppe L.R."/>
            <person name="Gasser R.B."/>
        </authorList>
    </citation>
    <scope>NUCLEOTIDE SEQUENCE [LARGE SCALE GENOMIC DNA]</scope>
    <source>
        <strain evidence="1">ISS37</strain>
    </source>
</reference>
<sequence length="107" mass="12142">MTLSLKFACMQHVGEQCDKQIVYKEANLTLLKLCQQNLNWYNETIVCSIILKCVMALAAADIILTECLLDGHLLIILVESECLKAICDSFALLTTWKSKEPWFTEKS</sequence>
<dbReference type="Gene3D" id="1.25.40.250">
    <property type="entry name" value="ARM repeat, domain 1"/>
    <property type="match status" value="1"/>
</dbReference>
<name>A0A0V0RJU5_9BILA</name>
<gene>
    <name evidence="1" type="ORF">T07_9623</name>
</gene>
<dbReference type="AlphaFoldDB" id="A0A0V0RJU5"/>
<keyword evidence="2" id="KW-1185">Reference proteome</keyword>
<dbReference type="GO" id="GO:0005852">
    <property type="term" value="C:eukaryotic translation initiation factor 3 complex"/>
    <property type="evidence" value="ECO:0007669"/>
    <property type="project" value="InterPro"/>
</dbReference>
<evidence type="ECO:0000313" key="2">
    <source>
        <dbReference type="Proteomes" id="UP000054630"/>
    </source>
</evidence>